<accession>A0A383DLM7</accession>
<sequence length="235" mass="25546">SDNVNYTHRQTIEAPIELYTGPGKFGTSVALTDDGDHLVIGAPYASNVRTKWKGDFDGGIVYVPGDVVKYLETFWEAQFDIAAATGALLFQSFYSSAFIEEANFDAVNNSYPEIVYAIRGDYGLDVTTDHYLIRAPVEQYEGSSASDTIVLNWNEFSQNYPTGVLPWGATGPGVANVEGERTIAAKIDAVLYVDNLIRIPTVGDSLSSSTAVGEVVYIRIENVSQAVIYMKDVSG</sequence>
<gene>
    <name evidence="1" type="ORF">METZ01_LOCUS498044</name>
</gene>
<feature type="non-terminal residue" evidence="1">
    <location>
        <position position="1"/>
    </location>
</feature>
<protein>
    <submittedName>
        <fullName evidence="1">Uncharacterized protein</fullName>
    </submittedName>
</protein>
<evidence type="ECO:0000313" key="1">
    <source>
        <dbReference type="EMBL" id="SVE45190.1"/>
    </source>
</evidence>
<feature type="non-terminal residue" evidence="1">
    <location>
        <position position="235"/>
    </location>
</feature>
<proteinExistence type="predicted"/>
<name>A0A383DLM7_9ZZZZ</name>
<reference evidence="1" key="1">
    <citation type="submission" date="2018-05" db="EMBL/GenBank/DDBJ databases">
        <authorList>
            <person name="Lanie J.A."/>
            <person name="Ng W.-L."/>
            <person name="Kazmierczak K.M."/>
            <person name="Andrzejewski T.M."/>
            <person name="Davidsen T.M."/>
            <person name="Wayne K.J."/>
            <person name="Tettelin H."/>
            <person name="Glass J.I."/>
            <person name="Rusch D."/>
            <person name="Podicherti R."/>
            <person name="Tsui H.-C.T."/>
            <person name="Winkler M.E."/>
        </authorList>
    </citation>
    <scope>NUCLEOTIDE SEQUENCE</scope>
</reference>
<organism evidence="1">
    <name type="scientific">marine metagenome</name>
    <dbReference type="NCBI Taxonomy" id="408172"/>
    <lineage>
        <taxon>unclassified sequences</taxon>
        <taxon>metagenomes</taxon>
        <taxon>ecological metagenomes</taxon>
    </lineage>
</organism>
<dbReference type="AlphaFoldDB" id="A0A383DLM7"/>
<dbReference type="EMBL" id="UINC01218246">
    <property type="protein sequence ID" value="SVE45190.1"/>
    <property type="molecule type" value="Genomic_DNA"/>
</dbReference>